<feature type="non-terminal residue" evidence="1">
    <location>
        <position position="224"/>
    </location>
</feature>
<name>A0ACC3DLZ0_9PEZI</name>
<protein>
    <submittedName>
        <fullName evidence="1">Uncharacterized protein</fullName>
    </submittedName>
</protein>
<evidence type="ECO:0000313" key="1">
    <source>
        <dbReference type="EMBL" id="KAK3077524.1"/>
    </source>
</evidence>
<dbReference type="EMBL" id="JAWDJW010002759">
    <property type="protein sequence ID" value="KAK3077524.1"/>
    <property type="molecule type" value="Genomic_DNA"/>
</dbReference>
<proteinExistence type="predicted"/>
<comment type="caution">
    <text evidence="1">The sequence shown here is derived from an EMBL/GenBank/DDBJ whole genome shotgun (WGS) entry which is preliminary data.</text>
</comment>
<evidence type="ECO:0000313" key="2">
    <source>
        <dbReference type="Proteomes" id="UP001186974"/>
    </source>
</evidence>
<keyword evidence="2" id="KW-1185">Reference proteome</keyword>
<gene>
    <name evidence="1" type="ORF">LTS18_010011</name>
</gene>
<organism evidence="1 2">
    <name type="scientific">Coniosporium uncinatum</name>
    <dbReference type="NCBI Taxonomy" id="93489"/>
    <lineage>
        <taxon>Eukaryota</taxon>
        <taxon>Fungi</taxon>
        <taxon>Dikarya</taxon>
        <taxon>Ascomycota</taxon>
        <taxon>Pezizomycotina</taxon>
        <taxon>Dothideomycetes</taxon>
        <taxon>Dothideomycetes incertae sedis</taxon>
        <taxon>Coniosporium</taxon>
    </lineage>
</organism>
<sequence>MAQKAPHKSRLDFTLFFGGLELKNANFPPQSSMSEFDKDLRHAVDSPSESSMPPSYDTATRSHPEHVGHDVHTDGEVVPNSSQPSEDTNGTAGLKRQYSKPNLRKSSSLRPKAALTPRQEYFGSRPGITVDTKMSRHNGYAPQQVWPPPKSTRGSLRPCKGVVSHTDNIRETAKGVGEQGRYFHETPERQLNELKLSTLHIAPPSLTPESVFDVPDIKTHKPKP</sequence>
<accession>A0ACC3DLZ0</accession>
<dbReference type="Proteomes" id="UP001186974">
    <property type="component" value="Unassembled WGS sequence"/>
</dbReference>
<reference evidence="1" key="1">
    <citation type="submission" date="2024-09" db="EMBL/GenBank/DDBJ databases">
        <title>Black Yeasts Isolated from many extreme environments.</title>
        <authorList>
            <person name="Coleine C."/>
            <person name="Stajich J.E."/>
            <person name="Selbmann L."/>
        </authorList>
    </citation>
    <scope>NUCLEOTIDE SEQUENCE</scope>
    <source>
        <strain evidence="1">CCFEE 5737</strain>
    </source>
</reference>